<organism evidence="1">
    <name type="scientific">Zea mays</name>
    <name type="common">Maize</name>
    <dbReference type="NCBI Taxonomy" id="4577"/>
    <lineage>
        <taxon>Eukaryota</taxon>
        <taxon>Viridiplantae</taxon>
        <taxon>Streptophyta</taxon>
        <taxon>Embryophyta</taxon>
        <taxon>Tracheophyta</taxon>
        <taxon>Spermatophyta</taxon>
        <taxon>Magnoliopsida</taxon>
        <taxon>Liliopsida</taxon>
        <taxon>Poales</taxon>
        <taxon>Poaceae</taxon>
        <taxon>PACMAD clade</taxon>
        <taxon>Panicoideae</taxon>
        <taxon>Andropogonodae</taxon>
        <taxon>Andropogoneae</taxon>
        <taxon>Tripsacinae</taxon>
        <taxon>Zea</taxon>
    </lineage>
</organism>
<accession>A0A1D6MM92</accession>
<evidence type="ECO:0000313" key="1">
    <source>
        <dbReference type="EMBL" id="ONM30315.1"/>
    </source>
</evidence>
<dbReference type="AlphaFoldDB" id="A0A1D6MM92"/>
<name>A0A1D6MM92_MAIZE</name>
<proteinExistence type="predicted"/>
<gene>
    <name evidence="1" type="ORF">ZEAMMB73_Zm00001d040026</name>
</gene>
<sequence length="65" mass="7027">MTRKQAAATTTRRRGRGNAATCPSAPFLASYAMLAIASGDWFLARSRELRTCLLFCDADPSVSLC</sequence>
<protein>
    <submittedName>
        <fullName evidence="1">Bowman-Birk type trypsin inhibitor</fullName>
    </submittedName>
</protein>
<dbReference type="EMBL" id="CM007649">
    <property type="protein sequence ID" value="ONM30315.1"/>
    <property type="molecule type" value="Genomic_DNA"/>
</dbReference>
<reference evidence="1" key="1">
    <citation type="submission" date="2015-12" db="EMBL/GenBank/DDBJ databases">
        <title>Update maize B73 reference genome by single molecule sequencing technologies.</title>
        <authorList>
            <consortium name="Maize Genome Sequencing Project"/>
            <person name="Ware D."/>
        </authorList>
    </citation>
    <scope>NUCLEOTIDE SEQUENCE [LARGE SCALE GENOMIC DNA]</scope>
    <source>
        <tissue evidence="1">Seedling</tissue>
    </source>
</reference>